<protein>
    <recommendedName>
        <fullName evidence="6">Polysaccharide chain length determinant N-terminal domain-containing protein</fullName>
    </recommendedName>
</protein>
<evidence type="ECO:0000313" key="2">
    <source>
        <dbReference type="EMBL" id="GAP62769.1"/>
    </source>
</evidence>
<reference evidence="4" key="3">
    <citation type="submission" date="2015-08" db="EMBL/GenBank/DDBJ databases">
        <title>Draft Genome Sequence of a Heterotrophic Facultative Anaerobic Bacterium Ardenticatena maritima Strain 110S.</title>
        <authorList>
            <person name="Kawaichi S."/>
            <person name="Yoshida T."/>
            <person name="Sako Y."/>
            <person name="Nakamura R."/>
        </authorList>
    </citation>
    <scope>NUCLEOTIDE SEQUENCE [LARGE SCALE GENOMIC DNA]</scope>
    <source>
        <strain evidence="4">110S</strain>
    </source>
</reference>
<feature type="transmembrane region" description="Helical" evidence="1">
    <location>
        <begin position="165"/>
        <end position="186"/>
    </location>
</feature>
<dbReference type="AlphaFoldDB" id="A0A0M8K8Q3"/>
<evidence type="ECO:0008006" key="6">
    <source>
        <dbReference type="Google" id="ProtNLM"/>
    </source>
</evidence>
<reference evidence="3 5" key="2">
    <citation type="submission" date="2015-07" db="EMBL/GenBank/DDBJ databases">
        <title>Whole genome sequence of Ardenticatena maritima DSM 23922.</title>
        <authorList>
            <person name="Hemp J."/>
            <person name="Ward L.M."/>
            <person name="Pace L.A."/>
            <person name="Fischer W.W."/>
        </authorList>
    </citation>
    <scope>NUCLEOTIDE SEQUENCE [LARGE SCALE GENOMIC DNA]</scope>
    <source>
        <strain evidence="3 5">110S</strain>
    </source>
</reference>
<evidence type="ECO:0000313" key="5">
    <source>
        <dbReference type="Proteomes" id="UP000050502"/>
    </source>
</evidence>
<dbReference type="SUPFAM" id="SSF52540">
    <property type="entry name" value="P-loop containing nucleoside triphosphate hydrolases"/>
    <property type="match status" value="1"/>
</dbReference>
<evidence type="ECO:0000256" key="1">
    <source>
        <dbReference type="SAM" id="Phobius"/>
    </source>
</evidence>
<keyword evidence="1" id="KW-1133">Transmembrane helix</keyword>
<keyword evidence="1" id="KW-0812">Transmembrane</keyword>
<name>A0A0M8K8Q3_9CHLR</name>
<dbReference type="Proteomes" id="UP000050502">
    <property type="component" value="Unassembled WGS sequence"/>
</dbReference>
<dbReference type="GO" id="GO:0005886">
    <property type="term" value="C:plasma membrane"/>
    <property type="evidence" value="ECO:0007669"/>
    <property type="project" value="TreeGrafter"/>
</dbReference>
<proteinExistence type="predicted"/>
<evidence type="ECO:0000313" key="4">
    <source>
        <dbReference type="Proteomes" id="UP000037784"/>
    </source>
</evidence>
<accession>A0A0M8K8Q3</accession>
<dbReference type="InParanoid" id="A0A0M8K8Q3"/>
<dbReference type="STRING" id="872965.SE16_05555"/>
<organism evidence="2 4">
    <name type="scientific">Ardenticatena maritima</name>
    <dbReference type="NCBI Taxonomy" id="872965"/>
    <lineage>
        <taxon>Bacteria</taxon>
        <taxon>Bacillati</taxon>
        <taxon>Chloroflexota</taxon>
        <taxon>Ardenticatenia</taxon>
        <taxon>Ardenticatenales</taxon>
        <taxon>Ardenticatenaceae</taxon>
        <taxon>Ardenticatena</taxon>
    </lineage>
</organism>
<reference evidence="2 4" key="1">
    <citation type="journal article" date="2015" name="Genome Announc.">
        <title>Draft Genome Sequence of a Heterotrophic Facultative Anaerobic Thermophilic Bacterium, Ardenticatena maritima Strain 110ST.</title>
        <authorList>
            <person name="Kawaichi S."/>
            <person name="Yoshida T."/>
            <person name="Sako Y."/>
            <person name="Nakamura R."/>
        </authorList>
    </citation>
    <scope>NUCLEOTIDE SEQUENCE [LARGE SCALE GENOMIC DNA]</scope>
    <source>
        <strain evidence="2 4">110S</strain>
    </source>
</reference>
<dbReference type="Proteomes" id="UP000037784">
    <property type="component" value="Unassembled WGS sequence"/>
</dbReference>
<evidence type="ECO:0000313" key="3">
    <source>
        <dbReference type="EMBL" id="KPL88299.1"/>
    </source>
</evidence>
<dbReference type="PANTHER" id="PTHR32309:SF13">
    <property type="entry name" value="FERRIC ENTEROBACTIN TRANSPORT PROTEIN FEPE"/>
    <property type="match status" value="1"/>
</dbReference>
<gene>
    <name evidence="2" type="ORF">ARMA_1192</name>
    <name evidence="3" type="ORF">SE16_05555</name>
</gene>
<comment type="caution">
    <text evidence="2">The sequence shown here is derived from an EMBL/GenBank/DDBJ whole genome shotgun (WGS) entry which is preliminary data.</text>
</comment>
<dbReference type="EMBL" id="LGKN01000004">
    <property type="protein sequence ID" value="KPL88299.1"/>
    <property type="molecule type" value="Genomic_DNA"/>
</dbReference>
<dbReference type="RefSeq" id="WP_054492676.1">
    <property type="nucleotide sequence ID" value="NZ_BBZA01000081.1"/>
</dbReference>
<feature type="transmembrane region" description="Helical" evidence="1">
    <location>
        <begin position="17"/>
        <end position="37"/>
    </location>
</feature>
<dbReference type="PANTHER" id="PTHR32309">
    <property type="entry name" value="TYROSINE-PROTEIN KINASE"/>
    <property type="match status" value="1"/>
</dbReference>
<dbReference type="Gene3D" id="3.40.50.300">
    <property type="entry name" value="P-loop containing nucleotide triphosphate hydrolases"/>
    <property type="match status" value="1"/>
</dbReference>
<dbReference type="EMBL" id="BBZA01000081">
    <property type="protein sequence ID" value="GAP62769.1"/>
    <property type="molecule type" value="Genomic_DNA"/>
</dbReference>
<keyword evidence="4" id="KW-1185">Reference proteome</keyword>
<dbReference type="InterPro" id="IPR027417">
    <property type="entry name" value="P-loop_NTPase"/>
</dbReference>
<sequence length="411" mass="44062">MGLQDYAYIFIRHWRSLLLGLLAGLLVGVGASIWLGYLPRYAATATIAVGGDVATVDQNTSYINLADEFASTYADLATRAPVLDAVIAELGLDTSPASLKNAISTSIVQDTHLIEITVSHSDPRLAADIANGIARQLATLPTLRVRNFVVPVEAAAVPTQLDPTWLLLTLIVGALGVLLVGGVIFLREFMRDAVYSGASLEREAGMPVLVEIHTPKQGWRRATPGQPWRTQEVGAWWALAQHCRRQLEANGVSANGVPHTIAVAAPDENDASAVVAANLAAGWAERGERVVLLNTDARSHLNEWFGIEADAEETHQLRLHPTSVPNLHTAVWDDTTSLDEVLHALREHADVVILASPSLLHSPVSVETVRHAHGALLAVTSGTSRLSATIEARDVLDLLDIDCWGAVVARA</sequence>
<dbReference type="FunCoup" id="A0A0M8K8Q3">
    <property type="interactions" value="8"/>
</dbReference>
<dbReference type="InterPro" id="IPR050445">
    <property type="entry name" value="Bact_polysacc_biosynth/exp"/>
</dbReference>
<dbReference type="OrthoDB" id="9794577at2"/>
<keyword evidence="1" id="KW-0472">Membrane</keyword>
<dbReference type="GO" id="GO:0004713">
    <property type="term" value="F:protein tyrosine kinase activity"/>
    <property type="evidence" value="ECO:0007669"/>
    <property type="project" value="TreeGrafter"/>
</dbReference>